<evidence type="ECO:0000313" key="6">
    <source>
        <dbReference type="Proteomes" id="UP000194761"/>
    </source>
</evidence>
<protein>
    <recommendedName>
        <fullName evidence="2">Anti-sigma factor antagonist</fullName>
    </recommendedName>
</protein>
<proteinExistence type="inferred from homology"/>
<dbReference type="PROSITE" id="PS50801">
    <property type="entry name" value="STAS"/>
    <property type="match status" value="1"/>
</dbReference>
<dbReference type="EMBL" id="NGFP01000302">
    <property type="protein sequence ID" value="OUC86166.1"/>
    <property type="molecule type" value="Genomic_DNA"/>
</dbReference>
<dbReference type="InterPro" id="IPR003658">
    <property type="entry name" value="Anti-sigma_ant"/>
</dbReference>
<dbReference type="CDD" id="cd07043">
    <property type="entry name" value="STAS_anti-anti-sigma_factors"/>
    <property type="match status" value="1"/>
</dbReference>
<feature type="domain" description="STAS" evidence="4">
    <location>
        <begin position="43"/>
        <end position="156"/>
    </location>
</feature>
<evidence type="ECO:0000313" key="5">
    <source>
        <dbReference type="EMBL" id="OUC86166.1"/>
    </source>
</evidence>
<dbReference type="PANTHER" id="PTHR33495">
    <property type="entry name" value="ANTI-SIGMA FACTOR ANTAGONIST TM_1081-RELATED-RELATED"/>
    <property type="match status" value="1"/>
</dbReference>
<dbReference type="PANTHER" id="PTHR33495:SF2">
    <property type="entry name" value="ANTI-SIGMA FACTOR ANTAGONIST TM_1081-RELATED"/>
    <property type="match status" value="1"/>
</dbReference>
<comment type="similarity">
    <text evidence="1 2">Belongs to the anti-sigma-factor antagonist family.</text>
</comment>
<sequence>MSPDRRPTRRAGRVYLDQSGQQPARAESSAHGRDRAMSRELVIRVTHHEETGCAVLTVTGDIDRNSSPLLRTAIGELVSARRARIVLDVGGVTFCDSNGLRTFLSGMTSAFEAGGWLRLAGVRGHFERLLRMTDLYDFFSIDADVLGSLEHASRGGSHPSG</sequence>
<accession>A0A243QVH1</accession>
<gene>
    <name evidence="5" type="ORF">CA984_38825</name>
</gene>
<dbReference type="SUPFAM" id="SSF52091">
    <property type="entry name" value="SpoIIaa-like"/>
    <property type="match status" value="1"/>
</dbReference>
<evidence type="ECO:0000256" key="3">
    <source>
        <dbReference type="SAM" id="MobiDB-lite"/>
    </source>
</evidence>
<dbReference type="Pfam" id="PF01740">
    <property type="entry name" value="STAS"/>
    <property type="match status" value="1"/>
</dbReference>
<organism evidence="5 6">
    <name type="scientific">Streptosporangium minutum</name>
    <dbReference type="NCBI Taxonomy" id="569862"/>
    <lineage>
        <taxon>Bacteria</taxon>
        <taxon>Bacillati</taxon>
        <taxon>Actinomycetota</taxon>
        <taxon>Actinomycetes</taxon>
        <taxon>Streptosporangiales</taxon>
        <taxon>Streptosporangiaceae</taxon>
        <taxon>Streptosporangium</taxon>
    </lineage>
</organism>
<evidence type="ECO:0000256" key="1">
    <source>
        <dbReference type="ARBA" id="ARBA00009013"/>
    </source>
</evidence>
<evidence type="ECO:0000256" key="2">
    <source>
        <dbReference type="RuleBase" id="RU003749"/>
    </source>
</evidence>
<dbReference type="InterPro" id="IPR036513">
    <property type="entry name" value="STAS_dom_sf"/>
</dbReference>
<dbReference type="AlphaFoldDB" id="A0A243QVH1"/>
<keyword evidence="6" id="KW-1185">Reference proteome</keyword>
<reference evidence="5 6" key="1">
    <citation type="submission" date="2017-05" db="EMBL/GenBank/DDBJ databases">
        <title>Biotechnological potential of actinobacteria isolated from South African environments.</title>
        <authorList>
            <person name="Le Roes-Hill M."/>
            <person name="Prins A."/>
            <person name="Durrell K.A."/>
        </authorList>
    </citation>
    <scope>NUCLEOTIDE SEQUENCE [LARGE SCALE GENOMIC DNA]</scope>
    <source>
        <strain evidence="5">M26</strain>
    </source>
</reference>
<dbReference type="InterPro" id="IPR002645">
    <property type="entry name" value="STAS_dom"/>
</dbReference>
<dbReference type="GO" id="GO:0043856">
    <property type="term" value="F:anti-sigma factor antagonist activity"/>
    <property type="evidence" value="ECO:0007669"/>
    <property type="project" value="InterPro"/>
</dbReference>
<comment type="caution">
    <text evidence="5">The sequence shown here is derived from an EMBL/GenBank/DDBJ whole genome shotgun (WGS) entry which is preliminary data.</text>
</comment>
<feature type="region of interest" description="Disordered" evidence="3">
    <location>
        <begin position="1"/>
        <end position="35"/>
    </location>
</feature>
<dbReference type="Proteomes" id="UP000194761">
    <property type="component" value="Unassembled WGS sequence"/>
</dbReference>
<evidence type="ECO:0000259" key="4">
    <source>
        <dbReference type="PROSITE" id="PS50801"/>
    </source>
</evidence>
<dbReference type="NCBIfam" id="TIGR00377">
    <property type="entry name" value="ant_ant_sig"/>
    <property type="match status" value="1"/>
</dbReference>
<dbReference type="Gene3D" id="3.30.750.24">
    <property type="entry name" value="STAS domain"/>
    <property type="match status" value="1"/>
</dbReference>
<name>A0A243QVH1_9ACTN</name>